<evidence type="ECO:0000313" key="2">
    <source>
        <dbReference type="EMBL" id="THH40277.1"/>
    </source>
</evidence>
<dbReference type="InterPro" id="IPR025665">
    <property type="entry name" value="Beta-barrel_OMP_2"/>
</dbReference>
<feature type="domain" description="Outer membrane protein beta-barrel" evidence="1">
    <location>
        <begin position="19"/>
        <end position="180"/>
    </location>
</feature>
<proteinExistence type="predicted"/>
<dbReference type="OrthoDB" id="1001536at2"/>
<sequence length="210" mass="23404">MRNRIALLLPLLLLSGLSFAQIELGLKAGLTTQSLQGESFSVDREGRQDLMFALEDADYGFQFGALLRIPLGEKLSLQPEVTFNSAKNNYRIDDPEDNSSVIFDERYNDVNVPVLLSYKLAFLRLNAGPVGHFFLSSTSDLSDQEGIDRTFETFNMGYALGGSIDIGPLTFDVRYDGNLGKYGETFTVDGSSFRIDQAPKRWIGTVAYRF</sequence>
<dbReference type="RefSeq" id="WP_136457381.1">
    <property type="nucleotide sequence ID" value="NZ_SRSF01000002.1"/>
</dbReference>
<organism evidence="2 3">
    <name type="scientific">Neolewinella litorea</name>
    <dbReference type="NCBI Taxonomy" id="2562452"/>
    <lineage>
        <taxon>Bacteria</taxon>
        <taxon>Pseudomonadati</taxon>
        <taxon>Bacteroidota</taxon>
        <taxon>Saprospiria</taxon>
        <taxon>Saprospirales</taxon>
        <taxon>Lewinellaceae</taxon>
        <taxon>Neolewinella</taxon>
    </lineage>
</organism>
<keyword evidence="3" id="KW-1185">Reference proteome</keyword>
<reference evidence="2 3" key="1">
    <citation type="submission" date="2019-04" db="EMBL/GenBank/DDBJ databases">
        <title>Lewinella litorea sp. nov., isolated from a marine sand.</title>
        <authorList>
            <person name="Yoon J.-H."/>
        </authorList>
    </citation>
    <scope>NUCLEOTIDE SEQUENCE [LARGE SCALE GENOMIC DNA]</scope>
    <source>
        <strain evidence="2 3">HSMS-39</strain>
    </source>
</reference>
<dbReference type="Pfam" id="PF13568">
    <property type="entry name" value="OMP_b-brl_2"/>
    <property type="match status" value="1"/>
</dbReference>
<gene>
    <name evidence="2" type="ORF">E4021_05940</name>
</gene>
<evidence type="ECO:0000259" key="1">
    <source>
        <dbReference type="Pfam" id="PF13568"/>
    </source>
</evidence>
<protein>
    <submittedName>
        <fullName evidence="2">PorT family protein</fullName>
    </submittedName>
</protein>
<accession>A0A4S4NMU6</accession>
<comment type="caution">
    <text evidence="2">The sequence shown here is derived from an EMBL/GenBank/DDBJ whole genome shotgun (WGS) entry which is preliminary data.</text>
</comment>
<name>A0A4S4NMU6_9BACT</name>
<dbReference type="AlphaFoldDB" id="A0A4S4NMU6"/>
<dbReference type="EMBL" id="SRSF01000002">
    <property type="protein sequence ID" value="THH40277.1"/>
    <property type="molecule type" value="Genomic_DNA"/>
</dbReference>
<dbReference type="Proteomes" id="UP000308528">
    <property type="component" value="Unassembled WGS sequence"/>
</dbReference>
<evidence type="ECO:0000313" key="3">
    <source>
        <dbReference type="Proteomes" id="UP000308528"/>
    </source>
</evidence>